<evidence type="ECO:0000256" key="2">
    <source>
        <dbReference type="SAM" id="Phobius"/>
    </source>
</evidence>
<reference evidence="3 4" key="1">
    <citation type="journal article" date="2015" name="Genome Biol. Evol.">
        <title>Comparative Genomics of a Bacterivorous Green Alga Reveals Evolutionary Causalities and Consequences of Phago-Mixotrophic Mode of Nutrition.</title>
        <authorList>
            <person name="Burns J.A."/>
            <person name="Paasch A."/>
            <person name="Narechania A."/>
            <person name="Kim E."/>
        </authorList>
    </citation>
    <scope>NUCLEOTIDE SEQUENCE [LARGE SCALE GENOMIC DNA]</scope>
    <source>
        <strain evidence="3 4">PLY_AMNH</strain>
    </source>
</reference>
<protein>
    <submittedName>
        <fullName evidence="3">Uncharacterized protein</fullName>
    </submittedName>
</protein>
<name>A0AAE0C0E1_9CHLO</name>
<evidence type="ECO:0000256" key="1">
    <source>
        <dbReference type="SAM" id="MobiDB-lite"/>
    </source>
</evidence>
<dbReference type="Proteomes" id="UP001190700">
    <property type="component" value="Unassembled WGS sequence"/>
</dbReference>
<dbReference type="EMBL" id="LGRX02030952">
    <property type="protein sequence ID" value="KAK3245160.1"/>
    <property type="molecule type" value="Genomic_DNA"/>
</dbReference>
<proteinExistence type="predicted"/>
<keyword evidence="2" id="KW-0472">Membrane</keyword>
<feature type="transmembrane region" description="Helical" evidence="2">
    <location>
        <begin position="68"/>
        <end position="88"/>
    </location>
</feature>
<gene>
    <name evidence="3" type="ORF">CYMTET_45256</name>
</gene>
<keyword evidence="2" id="KW-1133">Transmembrane helix</keyword>
<dbReference type="AlphaFoldDB" id="A0AAE0C0E1"/>
<feature type="region of interest" description="Disordered" evidence="1">
    <location>
        <begin position="25"/>
        <end position="44"/>
    </location>
</feature>
<feature type="compositionally biased region" description="Pro residues" evidence="1">
    <location>
        <begin position="35"/>
        <end position="44"/>
    </location>
</feature>
<keyword evidence="4" id="KW-1185">Reference proteome</keyword>
<evidence type="ECO:0000313" key="3">
    <source>
        <dbReference type="EMBL" id="KAK3245160.1"/>
    </source>
</evidence>
<sequence length="212" mass="23751">MGPMGFGMLHPKLQAHHQAHHLPNLPHLAHHPQTAKPPPPRPPPTLLLQVHRLQRHLPQPSPYVDLRFISFAITNTIAATASAVAAIICSFPSFHDTTAGACHRWKFWNVYVLLFTLDEFLSIQLRQRRKNGSLLPADVNSGARNGLWWLNAIHPDLTLLRDVAISALHRRRTKHIQQIVQSQARLCKCIHFCFAITNTIAATASAVAATIW</sequence>
<keyword evidence="2" id="KW-0812">Transmembrane</keyword>
<accession>A0AAE0C0E1</accession>
<evidence type="ECO:0000313" key="4">
    <source>
        <dbReference type="Proteomes" id="UP001190700"/>
    </source>
</evidence>
<comment type="caution">
    <text evidence="3">The sequence shown here is derived from an EMBL/GenBank/DDBJ whole genome shotgun (WGS) entry which is preliminary data.</text>
</comment>
<organism evidence="3 4">
    <name type="scientific">Cymbomonas tetramitiformis</name>
    <dbReference type="NCBI Taxonomy" id="36881"/>
    <lineage>
        <taxon>Eukaryota</taxon>
        <taxon>Viridiplantae</taxon>
        <taxon>Chlorophyta</taxon>
        <taxon>Pyramimonadophyceae</taxon>
        <taxon>Pyramimonadales</taxon>
        <taxon>Pyramimonadaceae</taxon>
        <taxon>Cymbomonas</taxon>
    </lineage>
</organism>